<organism evidence="2">
    <name type="scientific">Babesia bovis</name>
    <dbReference type="NCBI Taxonomy" id="5865"/>
    <lineage>
        <taxon>Eukaryota</taxon>
        <taxon>Sar</taxon>
        <taxon>Alveolata</taxon>
        <taxon>Apicomplexa</taxon>
        <taxon>Aconoidasida</taxon>
        <taxon>Piroplasmida</taxon>
        <taxon>Babesiidae</taxon>
        <taxon>Babesia</taxon>
    </lineage>
</organism>
<dbReference type="AlphaFoldDB" id="S6B8S4"/>
<feature type="compositionally biased region" description="Polar residues" evidence="1">
    <location>
        <begin position="318"/>
        <end position="328"/>
    </location>
</feature>
<feature type="region of interest" description="Disordered" evidence="1">
    <location>
        <begin position="307"/>
        <end position="332"/>
    </location>
</feature>
<protein>
    <submittedName>
        <fullName evidence="2">Uncharacterized protein</fullName>
    </submittedName>
</protein>
<evidence type="ECO:0000256" key="1">
    <source>
        <dbReference type="SAM" id="MobiDB-lite"/>
    </source>
</evidence>
<feature type="region of interest" description="Disordered" evidence="1">
    <location>
        <begin position="133"/>
        <end position="157"/>
    </location>
</feature>
<dbReference type="EMBL" id="AK441747">
    <property type="protein sequence ID" value="BAN65541.1"/>
    <property type="molecule type" value="mRNA"/>
</dbReference>
<evidence type="ECO:0000313" key="2">
    <source>
        <dbReference type="EMBL" id="BAN65541.1"/>
    </source>
</evidence>
<feature type="compositionally biased region" description="Low complexity" evidence="1">
    <location>
        <begin position="144"/>
        <end position="157"/>
    </location>
</feature>
<gene>
    <name evidence="2" type="primary">BBOV_I000920</name>
</gene>
<dbReference type="VEuPathDB" id="PiroplasmaDB:BBOV_I000920"/>
<sequence>MCEHMFTMGRTVSVTSTSGRSSVLDTLMLRPPTESYERLSHDLGYSYTGFDCSVPTVSSDASSDCDVDSLASTALSQDDNSEFRTPTTRAEQLSILCSRNHHSAPACSLEYIAMTSSIRLRVEVDRDSAKTYVDSPVGRRHSHSTTASPSSKGSLSSLRRISTNSVSGHCDNDCVRLTTNSDTLGSVAADSDVTVSADTVCALAVMHNASEIIQGKSVSDMPLGRMVHRRCVDMATSPLKNSVGFECRSMVSSSLPVQSSVDASTSPMDSAHKSLPVYSRSLLYRIRVPLAQRLRNACSSFSEISESIGDSSLPMDTESLSTSGSNVASVDKRETLSTRLSSDSDVVISEPEPEFTFLKSMRSIPSEANPKRRRSIDSSQDKGDLVVGETVWRRGSIHYIGPEPGESRTRRRKSNVEQLRQLLLKHYYLCSGSDRRSSRY</sequence>
<accession>S6B8S4</accession>
<reference evidence="2" key="1">
    <citation type="journal article" date="2014" name="BMC Genomics">
        <title>The Babesia bovis gene and promoter model: an update from full-length EST analysis.</title>
        <authorList>
            <person name="Yamagishi J."/>
            <person name="Wakaguri H."/>
            <person name="Yokoyama N."/>
            <person name="Yamashita R."/>
            <person name="Suzuki Y."/>
            <person name="Xuan X."/>
            <person name="Igarashi I."/>
        </authorList>
    </citation>
    <scope>NUCLEOTIDE SEQUENCE</scope>
    <source>
        <strain evidence="2">Texas</strain>
    </source>
</reference>
<proteinExistence type="evidence at transcript level"/>
<name>S6B8S4_BABBO</name>
<feature type="region of interest" description="Disordered" evidence="1">
    <location>
        <begin position="359"/>
        <end position="382"/>
    </location>
</feature>